<dbReference type="RefSeq" id="WP_010554926.1">
    <property type="nucleotide sequence ID" value="NZ_CP011025.1"/>
</dbReference>
<protein>
    <recommendedName>
        <fullName evidence="4">HTH arsR-type domain-containing protein</fullName>
    </recommendedName>
</protein>
<evidence type="ECO:0000256" key="1">
    <source>
        <dbReference type="ARBA" id="ARBA00023015"/>
    </source>
</evidence>
<gene>
    <name evidence="5" type="ORF">PARC_a3729</name>
</gene>
<proteinExistence type="predicted"/>
<dbReference type="AlphaFoldDB" id="A0A290S835"/>
<dbReference type="InterPro" id="IPR036388">
    <property type="entry name" value="WH-like_DNA-bd_sf"/>
</dbReference>
<dbReference type="InterPro" id="IPR036390">
    <property type="entry name" value="WH_DNA-bd_sf"/>
</dbReference>
<dbReference type="PRINTS" id="PR00778">
    <property type="entry name" value="HTHARSR"/>
</dbReference>
<dbReference type="InterPro" id="IPR001845">
    <property type="entry name" value="HTH_ArsR_DNA-bd_dom"/>
</dbReference>
<evidence type="ECO:0000256" key="2">
    <source>
        <dbReference type="ARBA" id="ARBA00023125"/>
    </source>
</evidence>
<dbReference type="GO" id="GO:0003677">
    <property type="term" value="F:DNA binding"/>
    <property type="evidence" value="ECO:0007669"/>
    <property type="project" value="UniProtKB-KW"/>
</dbReference>
<dbReference type="InterPro" id="IPR051011">
    <property type="entry name" value="Metal_resp_trans_reg"/>
</dbReference>
<keyword evidence="2" id="KW-0238">DNA-binding</keyword>
<dbReference type="EMBL" id="CP011025">
    <property type="protein sequence ID" value="ATC88059.1"/>
    <property type="molecule type" value="Genomic_DNA"/>
</dbReference>
<sequence>MNIEQLAVNAEQAEQFLKLMANKNRLMILCSLLQGEQSVGELNKNVPLAQSALSQHLASLRKADMVATRREGHTIYYSLTDPKVESIIALLYEWFCRQENTK</sequence>
<evidence type="ECO:0000313" key="5">
    <source>
        <dbReference type="EMBL" id="ATC88059.1"/>
    </source>
</evidence>
<evidence type="ECO:0000313" key="6">
    <source>
        <dbReference type="Proteomes" id="UP000016505"/>
    </source>
</evidence>
<dbReference type="GO" id="GO:0003700">
    <property type="term" value="F:DNA-binding transcription factor activity"/>
    <property type="evidence" value="ECO:0007669"/>
    <property type="project" value="InterPro"/>
</dbReference>
<feature type="domain" description="HTH arsR-type" evidence="4">
    <location>
        <begin position="6"/>
        <end position="99"/>
    </location>
</feature>
<dbReference type="Proteomes" id="UP000016505">
    <property type="component" value="Chromosome I"/>
</dbReference>
<keyword evidence="3" id="KW-0804">Transcription</keyword>
<organism evidence="5 6">
    <name type="scientific">Pseudoalteromonas arctica A 37-1-2</name>
    <dbReference type="NCBI Taxonomy" id="1117313"/>
    <lineage>
        <taxon>Bacteria</taxon>
        <taxon>Pseudomonadati</taxon>
        <taxon>Pseudomonadota</taxon>
        <taxon>Gammaproteobacteria</taxon>
        <taxon>Alteromonadales</taxon>
        <taxon>Pseudoalteromonadaceae</taxon>
        <taxon>Pseudoalteromonas</taxon>
    </lineage>
</organism>
<accession>A0A290S835</accession>
<dbReference type="PANTHER" id="PTHR43132">
    <property type="entry name" value="ARSENICAL RESISTANCE OPERON REPRESSOR ARSR-RELATED"/>
    <property type="match status" value="1"/>
</dbReference>
<keyword evidence="1" id="KW-0805">Transcription regulation</keyword>
<name>A0A290S835_9GAMM</name>
<dbReference type="SMART" id="SM00418">
    <property type="entry name" value="HTH_ARSR"/>
    <property type="match status" value="1"/>
</dbReference>
<dbReference type="Gene3D" id="1.10.10.10">
    <property type="entry name" value="Winged helix-like DNA-binding domain superfamily/Winged helix DNA-binding domain"/>
    <property type="match status" value="1"/>
</dbReference>
<reference evidence="5 6" key="1">
    <citation type="journal article" date="2012" name="J. Bacteriol.">
        <title>Genome sequences of type strains of seven species of the marine bacterium Pseudoalteromonas.</title>
        <authorList>
            <person name="Xie B.B."/>
            <person name="Shu Y.L."/>
            <person name="Qin Q.L."/>
            <person name="Rong J.C."/>
            <person name="Zhang X.Y."/>
            <person name="Chen X.L."/>
            <person name="Shi M."/>
            <person name="He H.L."/>
            <person name="Zhou B.C."/>
            <person name="Zhang Y.Z."/>
        </authorList>
    </citation>
    <scope>NUCLEOTIDE SEQUENCE [LARGE SCALE GENOMIC DNA]</scope>
    <source>
        <strain evidence="5 6">A 37-1-2</strain>
    </source>
</reference>
<dbReference type="SUPFAM" id="SSF46785">
    <property type="entry name" value="Winged helix' DNA-binding domain"/>
    <property type="match status" value="1"/>
</dbReference>
<dbReference type="InterPro" id="IPR011991">
    <property type="entry name" value="ArsR-like_HTH"/>
</dbReference>
<dbReference type="Pfam" id="PF01022">
    <property type="entry name" value="HTH_5"/>
    <property type="match status" value="1"/>
</dbReference>
<dbReference type="PROSITE" id="PS50987">
    <property type="entry name" value="HTH_ARSR_2"/>
    <property type="match status" value="1"/>
</dbReference>
<dbReference type="CDD" id="cd00090">
    <property type="entry name" value="HTH_ARSR"/>
    <property type="match status" value="1"/>
</dbReference>
<dbReference type="KEGG" id="part:PARC_a3729"/>
<evidence type="ECO:0000259" key="4">
    <source>
        <dbReference type="PROSITE" id="PS50987"/>
    </source>
</evidence>
<evidence type="ECO:0000256" key="3">
    <source>
        <dbReference type="ARBA" id="ARBA00023163"/>
    </source>
</evidence>
<dbReference type="OrthoDB" id="9796124at2"/>
<dbReference type="PANTHER" id="PTHR43132:SF2">
    <property type="entry name" value="ARSENICAL RESISTANCE OPERON REPRESSOR ARSR-RELATED"/>
    <property type="match status" value="1"/>
</dbReference>
<dbReference type="NCBIfam" id="NF033788">
    <property type="entry name" value="HTH_metalloreg"/>
    <property type="match status" value="1"/>
</dbReference>